<feature type="region of interest" description="Disordered" evidence="5">
    <location>
        <begin position="856"/>
        <end position="886"/>
    </location>
</feature>
<feature type="transmembrane region" description="Helical" evidence="6">
    <location>
        <begin position="592"/>
        <end position="614"/>
    </location>
</feature>
<dbReference type="AlphaFoldDB" id="A0A4P9XBC5"/>
<dbReference type="Gene3D" id="1.20.1530.20">
    <property type="match status" value="1"/>
</dbReference>
<feature type="region of interest" description="Disordered" evidence="5">
    <location>
        <begin position="191"/>
        <end position="257"/>
    </location>
</feature>
<keyword evidence="4" id="KW-0406">Ion transport</keyword>
<evidence type="ECO:0000256" key="5">
    <source>
        <dbReference type="SAM" id="MobiDB-lite"/>
    </source>
</evidence>
<feature type="region of interest" description="Disordered" evidence="5">
    <location>
        <begin position="58"/>
        <end position="86"/>
    </location>
</feature>
<dbReference type="GO" id="GO:0015386">
    <property type="term" value="F:potassium:proton antiporter activity"/>
    <property type="evidence" value="ECO:0007669"/>
    <property type="project" value="InterPro"/>
</dbReference>
<keyword evidence="6" id="KW-1133">Transmembrane helix</keyword>
<evidence type="ECO:0000313" key="8">
    <source>
        <dbReference type="Proteomes" id="UP000274922"/>
    </source>
</evidence>
<keyword evidence="1" id="KW-0813">Transport</keyword>
<feature type="region of interest" description="Disordered" evidence="5">
    <location>
        <begin position="307"/>
        <end position="326"/>
    </location>
</feature>
<protein>
    <submittedName>
        <fullName evidence="7">Uncharacterized protein</fullName>
    </submittedName>
</protein>
<reference evidence="8" key="1">
    <citation type="journal article" date="2018" name="Nat. Microbiol.">
        <title>Leveraging single-cell genomics to expand the fungal tree of life.</title>
        <authorList>
            <person name="Ahrendt S.R."/>
            <person name="Quandt C.A."/>
            <person name="Ciobanu D."/>
            <person name="Clum A."/>
            <person name="Salamov A."/>
            <person name="Andreopoulos B."/>
            <person name="Cheng J.F."/>
            <person name="Woyke T."/>
            <person name="Pelin A."/>
            <person name="Henrissat B."/>
            <person name="Reynolds N.K."/>
            <person name="Benny G.L."/>
            <person name="Smith M.E."/>
            <person name="James T.Y."/>
            <person name="Grigoriev I.V."/>
        </authorList>
    </citation>
    <scope>NUCLEOTIDE SEQUENCE [LARGE SCALE GENOMIC DNA]</scope>
    <source>
        <strain evidence="8">ATCC 52028</strain>
    </source>
</reference>
<feature type="transmembrane region" description="Helical" evidence="6">
    <location>
        <begin position="717"/>
        <end position="738"/>
    </location>
</feature>
<evidence type="ECO:0000256" key="3">
    <source>
        <dbReference type="ARBA" id="ARBA00022729"/>
    </source>
</evidence>
<proteinExistence type="predicted"/>
<keyword evidence="2" id="KW-0050">Antiport</keyword>
<feature type="transmembrane region" description="Helical" evidence="6">
    <location>
        <begin position="483"/>
        <end position="502"/>
    </location>
</feature>
<evidence type="ECO:0000256" key="1">
    <source>
        <dbReference type="ARBA" id="ARBA00022448"/>
    </source>
</evidence>
<feature type="compositionally biased region" description="Basic and acidic residues" evidence="5">
    <location>
        <begin position="873"/>
        <end position="886"/>
    </location>
</feature>
<accession>A0A4P9XBC5</accession>
<feature type="transmembrane region" description="Helical" evidence="6">
    <location>
        <begin position="31"/>
        <end position="49"/>
    </location>
</feature>
<evidence type="ECO:0000256" key="4">
    <source>
        <dbReference type="ARBA" id="ARBA00023065"/>
    </source>
</evidence>
<dbReference type="InterPro" id="IPR038770">
    <property type="entry name" value="Na+/solute_symporter_sf"/>
</dbReference>
<dbReference type="EMBL" id="ML014137">
    <property type="protein sequence ID" value="RKP02675.1"/>
    <property type="molecule type" value="Genomic_DNA"/>
</dbReference>
<keyword evidence="6" id="KW-0812">Transmembrane</keyword>
<dbReference type="InterPro" id="IPR045158">
    <property type="entry name" value="KEA4/5/6-like"/>
</dbReference>
<dbReference type="PANTHER" id="PTHR16254">
    <property type="entry name" value="POTASSIUM/PROTON ANTIPORTER-RELATED"/>
    <property type="match status" value="1"/>
</dbReference>
<organism evidence="7 8">
    <name type="scientific">Caulochytrium protostelioides</name>
    <dbReference type="NCBI Taxonomy" id="1555241"/>
    <lineage>
        <taxon>Eukaryota</taxon>
        <taxon>Fungi</taxon>
        <taxon>Fungi incertae sedis</taxon>
        <taxon>Chytridiomycota</taxon>
        <taxon>Chytridiomycota incertae sedis</taxon>
        <taxon>Chytridiomycetes</taxon>
        <taxon>Caulochytriales</taxon>
        <taxon>Caulochytriaceae</taxon>
        <taxon>Caulochytrium</taxon>
    </lineage>
</organism>
<feature type="transmembrane region" description="Helical" evidence="6">
    <location>
        <begin position="452"/>
        <end position="471"/>
    </location>
</feature>
<feature type="transmembrane region" description="Helical" evidence="6">
    <location>
        <begin position="893"/>
        <end position="914"/>
    </location>
</feature>
<feature type="transmembrane region" description="Helical" evidence="6">
    <location>
        <begin position="926"/>
        <end position="945"/>
    </location>
</feature>
<feature type="compositionally biased region" description="Pro residues" evidence="5">
    <location>
        <begin position="65"/>
        <end position="81"/>
    </location>
</feature>
<evidence type="ECO:0000256" key="2">
    <source>
        <dbReference type="ARBA" id="ARBA00022449"/>
    </source>
</evidence>
<feature type="compositionally biased region" description="Pro residues" evidence="5">
    <location>
        <begin position="191"/>
        <end position="202"/>
    </location>
</feature>
<evidence type="ECO:0000313" key="7">
    <source>
        <dbReference type="EMBL" id="RKP02675.1"/>
    </source>
</evidence>
<feature type="transmembrane region" description="Helical" evidence="6">
    <location>
        <begin position="833"/>
        <end position="853"/>
    </location>
</feature>
<feature type="transmembrane region" description="Helical" evidence="6">
    <location>
        <begin position="803"/>
        <end position="821"/>
    </location>
</feature>
<keyword evidence="6" id="KW-0472">Membrane</keyword>
<evidence type="ECO:0000256" key="6">
    <source>
        <dbReference type="SAM" id="Phobius"/>
    </source>
</evidence>
<gene>
    <name evidence="7" type="ORF">CXG81DRAFT_24642</name>
</gene>
<feature type="compositionally biased region" description="Basic and acidic residues" evidence="5">
    <location>
        <begin position="242"/>
        <end position="252"/>
    </location>
</feature>
<feature type="transmembrane region" description="Helical" evidence="6">
    <location>
        <begin position="514"/>
        <end position="537"/>
    </location>
</feature>
<dbReference type="Proteomes" id="UP000274922">
    <property type="component" value="Unassembled WGS sequence"/>
</dbReference>
<keyword evidence="8" id="KW-1185">Reference proteome</keyword>
<keyword evidence="3" id="KW-0732">Signal</keyword>
<name>A0A4P9XBC5_9FUNG</name>
<dbReference type="PANTHER" id="PTHR16254:SF14">
    <property type="entry name" value="TRANSMEMBRANE AND COILED-COIL DOMAIN-CONTAINING PROTEIN 3"/>
    <property type="match status" value="1"/>
</dbReference>
<sequence length="982" mass="100576">MAPPPSLPAWPWPETRGGAVSRCTRVLRRRGGVLLIVVAVVLLIDRLAWSAIPRMSTSAVASPPSSSPPPPPSRPPLPPPAREADDPVPTLIALRRLLTDVSRSTAAAAAASRRDPGRARAEARQIVDRSVVPALEAFVFHAKRNRAAQQHDAVDRRAHAAIVSAATAPGVAPPDAAAAHIVTAALPPAPPSRLPSVPPSVPPSAVVAPPSPPQRKTASGAGTVGTVARPPKRASDDGVASGDDRDAVRDDDAMAWPGPGLLRSAHDAVDRLESVYVRTHPYRPGARLDTVMQLDADGVPLLRATTGAGRSEAAADGTGGSNVGHVGDDAAAPAADDPDDAVFRLVDSRYNAYVLSQRADPTTMMDDPVLLHDVLRLLLASWVGTIAARALGMPSVCGQLVAGSALGALGAVHSLVQVETVCRGLGNVFFMVLLGAELDAGYPRRRGRWRRAAAALAIAFAGLFVVVAGITRTLHLTSAASEALLITACAVLSSGNLIRSALPHFATAHPVHRWIADLIALQDIALALVVAATPIIAQAGHHAAADAATATSGTSGALPPSSAWHSLAALATTTPSAAHGRLALVLYALRSAVYLLLVLAAAPYVVPAYARLLARWHADEPWRRVPVATGPADAAPALNAPACVRRPALWSFSSASSSSSLASLASLGSAASSASTVDADSMLAGPPDRATDGHNGAAAAVSLARGGSTTAATAHELSILSATGLIAGLALLGAGLGVGSPELAGVLAGAVLRAHAPRPAADPDTSPPTVPGAPGADDAFLPLRSLLGGLFFVTMGLHVPPSFLFHQLGPLAVLAAGMMAAKMAAMATAMHVVHGASAAASAVAVAVAATGAAPPSIDGGRSHSNAHHHGHDKCHGHSNDESNRHGDGDDPLYSAWGVGLTLGHTSEYALILGAHAKQHRWISREIFLLVVGTTVLTLLAWPVVWRVRGAVWQRVRVRRAGKADAPAWATCPATIRRGAWQA</sequence>